<dbReference type="SUPFAM" id="SSF47413">
    <property type="entry name" value="lambda repressor-like DNA-binding domains"/>
    <property type="match status" value="1"/>
</dbReference>
<evidence type="ECO:0000259" key="4">
    <source>
        <dbReference type="PROSITE" id="PS50932"/>
    </source>
</evidence>
<evidence type="ECO:0000313" key="6">
    <source>
        <dbReference type="Proteomes" id="UP000654670"/>
    </source>
</evidence>
<dbReference type="Gene3D" id="1.10.260.40">
    <property type="entry name" value="lambda repressor-like DNA-binding domains"/>
    <property type="match status" value="1"/>
</dbReference>
<reference evidence="5" key="2">
    <citation type="submission" date="2020-09" db="EMBL/GenBank/DDBJ databases">
        <authorList>
            <person name="Sun Q."/>
            <person name="Ohkuma M."/>
        </authorList>
    </citation>
    <scope>NUCLEOTIDE SEQUENCE</scope>
    <source>
        <strain evidence="5">JCM 15325</strain>
    </source>
</reference>
<dbReference type="GO" id="GO:0000976">
    <property type="term" value="F:transcription cis-regulatory region binding"/>
    <property type="evidence" value="ECO:0007669"/>
    <property type="project" value="TreeGrafter"/>
</dbReference>
<dbReference type="PRINTS" id="PR00036">
    <property type="entry name" value="HTHLACI"/>
</dbReference>
<accession>A0A917RYY3</accession>
<evidence type="ECO:0000256" key="3">
    <source>
        <dbReference type="ARBA" id="ARBA00023163"/>
    </source>
</evidence>
<dbReference type="SUPFAM" id="SSF53822">
    <property type="entry name" value="Periplasmic binding protein-like I"/>
    <property type="match status" value="1"/>
</dbReference>
<dbReference type="RefSeq" id="WP_188801741.1">
    <property type="nucleotide sequence ID" value="NZ_BMOK01000002.1"/>
</dbReference>
<dbReference type="PROSITE" id="PS50932">
    <property type="entry name" value="HTH_LACI_2"/>
    <property type="match status" value="1"/>
</dbReference>
<evidence type="ECO:0000313" key="5">
    <source>
        <dbReference type="EMBL" id="GGL45985.1"/>
    </source>
</evidence>
<dbReference type="InterPro" id="IPR000843">
    <property type="entry name" value="HTH_LacI"/>
</dbReference>
<dbReference type="Pfam" id="PF13377">
    <property type="entry name" value="Peripla_BP_3"/>
    <property type="match status" value="1"/>
</dbReference>
<dbReference type="Proteomes" id="UP000654670">
    <property type="component" value="Unassembled WGS sequence"/>
</dbReference>
<dbReference type="GO" id="GO:0003700">
    <property type="term" value="F:DNA-binding transcription factor activity"/>
    <property type="evidence" value="ECO:0007669"/>
    <property type="project" value="TreeGrafter"/>
</dbReference>
<name>A0A917RYY3_9BACL</name>
<evidence type="ECO:0000256" key="2">
    <source>
        <dbReference type="ARBA" id="ARBA00023125"/>
    </source>
</evidence>
<gene>
    <name evidence="5" type="primary">yvdE</name>
    <name evidence="5" type="ORF">GCM10007968_07580</name>
</gene>
<sequence length="322" mass="35853">MATLSDIAKKAAVSKMTVSRVINHPEKVSAELRKLVLTAMRELNYVPNYAARALVKNRTQVIKLLILEEMDTTEPYYMNLLSGIAIELDKHHYALQLVTRNSRAIGNCDGLIITGMRAGDYDEIIDQMDRPFILFGQNDRGYDYVDVDNEEGTELTTKHLIHLGFKRILFFGIDLKEPFMLARAAGYKKTMSASGLGPELFFMKNSSHVAQEEAAKQLTGRCPKTAVVCASDRIAIGVVRAGLALGLHIPDEAAITGFDGVFLDRISCPKITTIRQPIIEMGKVCARRLLQKIHQGGDKIGNLTFEPELIIRESTIKKPNLH</sequence>
<comment type="caution">
    <text evidence="5">The sequence shown here is derived from an EMBL/GenBank/DDBJ whole genome shotgun (WGS) entry which is preliminary data.</text>
</comment>
<dbReference type="InterPro" id="IPR046335">
    <property type="entry name" value="LacI/GalR-like_sensor"/>
</dbReference>
<keyword evidence="2" id="KW-0238">DNA-binding</keyword>
<dbReference type="EMBL" id="BMOK01000002">
    <property type="protein sequence ID" value="GGL45985.1"/>
    <property type="molecule type" value="Genomic_DNA"/>
</dbReference>
<dbReference type="Pfam" id="PF00356">
    <property type="entry name" value="LacI"/>
    <property type="match status" value="1"/>
</dbReference>
<protein>
    <submittedName>
        <fullName evidence="5">HTH-type transcriptional regulator YvdE</fullName>
    </submittedName>
</protein>
<dbReference type="Gene3D" id="3.40.50.2300">
    <property type="match status" value="2"/>
</dbReference>
<dbReference type="AlphaFoldDB" id="A0A917RYY3"/>
<keyword evidence="3" id="KW-0804">Transcription</keyword>
<dbReference type="InterPro" id="IPR028082">
    <property type="entry name" value="Peripla_BP_I"/>
</dbReference>
<reference evidence="5" key="1">
    <citation type="journal article" date="2014" name="Int. J. Syst. Evol. Microbiol.">
        <title>Complete genome sequence of Corynebacterium casei LMG S-19264T (=DSM 44701T), isolated from a smear-ripened cheese.</title>
        <authorList>
            <consortium name="US DOE Joint Genome Institute (JGI-PGF)"/>
            <person name="Walter F."/>
            <person name="Albersmeier A."/>
            <person name="Kalinowski J."/>
            <person name="Ruckert C."/>
        </authorList>
    </citation>
    <scope>NUCLEOTIDE SEQUENCE</scope>
    <source>
        <strain evidence="5">JCM 15325</strain>
    </source>
</reference>
<organism evidence="5 6">
    <name type="scientific">Sporolactobacillus putidus</name>
    <dbReference type="NCBI Taxonomy" id="492735"/>
    <lineage>
        <taxon>Bacteria</taxon>
        <taxon>Bacillati</taxon>
        <taxon>Bacillota</taxon>
        <taxon>Bacilli</taxon>
        <taxon>Bacillales</taxon>
        <taxon>Sporolactobacillaceae</taxon>
        <taxon>Sporolactobacillus</taxon>
    </lineage>
</organism>
<proteinExistence type="predicted"/>
<keyword evidence="6" id="KW-1185">Reference proteome</keyword>
<dbReference type="CDD" id="cd01392">
    <property type="entry name" value="HTH_LacI"/>
    <property type="match status" value="1"/>
</dbReference>
<keyword evidence="1" id="KW-0805">Transcription regulation</keyword>
<dbReference type="PANTHER" id="PTHR30146:SF154">
    <property type="entry name" value="TRANSCRIPTION REGULATOR, MEMBER OF GALR FAMILY"/>
    <property type="match status" value="1"/>
</dbReference>
<dbReference type="InterPro" id="IPR010982">
    <property type="entry name" value="Lambda_DNA-bd_dom_sf"/>
</dbReference>
<dbReference type="PROSITE" id="PS00356">
    <property type="entry name" value="HTH_LACI_1"/>
    <property type="match status" value="1"/>
</dbReference>
<feature type="domain" description="HTH lacI-type" evidence="4">
    <location>
        <begin position="2"/>
        <end position="56"/>
    </location>
</feature>
<dbReference type="PANTHER" id="PTHR30146">
    <property type="entry name" value="LACI-RELATED TRANSCRIPTIONAL REPRESSOR"/>
    <property type="match status" value="1"/>
</dbReference>
<evidence type="ECO:0000256" key="1">
    <source>
        <dbReference type="ARBA" id="ARBA00023015"/>
    </source>
</evidence>
<dbReference type="SMART" id="SM00354">
    <property type="entry name" value="HTH_LACI"/>
    <property type="match status" value="1"/>
</dbReference>